<comment type="caution">
    <text evidence="4">The sequence shown here is derived from an EMBL/GenBank/DDBJ whole genome shotgun (WGS) entry which is preliminary data.</text>
</comment>
<evidence type="ECO:0000313" key="5">
    <source>
        <dbReference type="Proteomes" id="UP000294562"/>
    </source>
</evidence>
<dbReference type="Gene3D" id="3.40.630.30">
    <property type="match status" value="1"/>
</dbReference>
<name>A0A4R6B5V0_9RHOB</name>
<proteinExistence type="predicted"/>
<protein>
    <submittedName>
        <fullName evidence="4">GNAT family N-acetyltransferase</fullName>
    </submittedName>
</protein>
<evidence type="ECO:0000313" key="4">
    <source>
        <dbReference type="EMBL" id="TDL91448.1"/>
    </source>
</evidence>
<evidence type="ECO:0000259" key="3">
    <source>
        <dbReference type="PROSITE" id="PS51186"/>
    </source>
</evidence>
<dbReference type="InterPro" id="IPR000182">
    <property type="entry name" value="GNAT_dom"/>
</dbReference>
<dbReference type="CDD" id="cd04301">
    <property type="entry name" value="NAT_SF"/>
    <property type="match status" value="1"/>
</dbReference>
<dbReference type="RefSeq" id="WP_133340952.1">
    <property type="nucleotide sequence ID" value="NZ_SMZO01000001.1"/>
</dbReference>
<dbReference type="OrthoDB" id="9804026at2"/>
<dbReference type="GO" id="GO:0016747">
    <property type="term" value="F:acyltransferase activity, transferring groups other than amino-acyl groups"/>
    <property type="evidence" value="ECO:0007669"/>
    <property type="project" value="InterPro"/>
</dbReference>
<dbReference type="EMBL" id="SMZO01000001">
    <property type="protein sequence ID" value="TDL91448.1"/>
    <property type="molecule type" value="Genomic_DNA"/>
</dbReference>
<dbReference type="Proteomes" id="UP000294562">
    <property type="component" value="Unassembled WGS sequence"/>
</dbReference>
<dbReference type="PANTHER" id="PTHR43420">
    <property type="entry name" value="ACETYLTRANSFERASE"/>
    <property type="match status" value="1"/>
</dbReference>
<sequence>MTPAALAALHQLGFTTPRPWSAEEFAQLLEQSGVTLLTGPSAFALCRVVADEAELLTITVAPNERRKGHAKQLVAKVLETAHQAGAVSCFLEVAATNTPAQALYTSAGFRKVGLRRAYYQAPAGEAVDAVIMVCELPNPVQNA</sequence>
<dbReference type="AlphaFoldDB" id="A0A4R6B5V0"/>
<dbReference type="PANTHER" id="PTHR43420:SF44">
    <property type="entry name" value="ACETYLTRANSFERASE YPEA"/>
    <property type="match status" value="1"/>
</dbReference>
<dbReference type="SUPFAM" id="SSF55729">
    <property type="entry name" value="Acyl-CoA N-acyltransferases (Nat)"/>
    <property type="match status" value="1"/>
</dbReference>
<evidence type="ECO:0000256" key="1">
    <source>
        <dbReference type="ARBA" id="ARBA00022679"/>
    </source>
</evidence>
<dbReference type="InterPro" id="IPR016181">
    <property type="entry name" value="Acyl_CoA_acyltransferase"/>
</dbReference>
<dbReference type="PROSITE" id="PS51186">
    <property type="entry name" value="GNAT"/>
    <property type="match status" value="1"/>
</dbReference>
<keyword evidence="2" id="KW-0012">Acyltransferase</keyword>
<dbReference type="Pfam" id="PF00583">
    <property type="entry name" value="Acetyltransf_1"/>
    <property type="match status" value="1"/>
</dbReference>
<gene>
    <name evidence="4" type="ORF">E2L05_00650</name>
</gene>
<accession>A0A4R6B5V0</accession>
<reference evidence="4 5" key="1">
    <citation type="submission" date="2019-03" db="EMBL/GenBank/DDBJ databases">
        <title>Rhodobacteraceae bacterium SM1902, a new member of the family Rhodobacteraceae isolated from Yantai.</title>
        <authorList>
            <person name="Sun Y."/>
        </authorList>
    </citation>
    <scope>NUCLEOTIDE SEQUENCE [LARGE SCALE GENOMIC DNA]</scope>
    <source>
        <strain evidence="4 5">SM1902</strain>
    </source>
</reference>
<keyword evidence="5" id="KW-1185">Reference proteome</keyword>
<evidence type="ECO:0000256" key="2">
    <source>
        <dbReference type="ARBA" id="ARBA00023315"/>
    </source>
</evidence>
<keyword evidence="1 4" id="KW-0808">Transferase</keyword>
<organism evidence="4 5">
    <name type="scientific">Meridianimarinicoccus aquatilis</name>
    <dbReference type="NCBI Taxonomy" id="2552766"/>
    <lineage>
        <taxon>Bacteria</taxon>
        <taxon>Pseudomonadati</taxon>
        <taxon>Pseudomonadota</taxon>
        <taxon>Alphaproteobacteria</taxon>
        <taxon>Rhodobacterales</taxon>
        <taxon>Paracoccaceae</taxon>
        <taxon>Meridianimarinicoccus</taxon>
    </lineage>
</organism>
<dbReference type="InterPro" id="IPR050680">
    <property type="entry name" value="YpeA/RimI_acetyltransf"/>
</dbReference>
<feature type="domain" description="N-acetyltransferase" evidence="3">
    <location>
        <begin position="1"/>
        <end position="137"/>
    </location>
</feature>